<dbReference type="PANTHER" id="PTHR30458:SF0">
    <property type="entry name" value="1,2-PHENYLACETYL-COA EPOXIDASE, SUBUNIT C"/>
    <property type="match status" value="1"/>
</dbReference>
<dbReference type="InterPro" id="IPR007814">
    <property type="entry name" value="PaaA_PaaC"/>
</dbReference>
<accession>A0ABP5FL67</accession>
<dbReference type="RefSeq" id="WP_344666125.1">
    <property type="nucleotide sequence ID" value="NZ_BAAAQN010000014.1"/>
</dbReference>
<evidence type="ECO:0000313" key="1">
    <source>
        <dbReference type="EMBL" id="GAA2028349.1"/>
    </source>
</evidence>
<reference evidence="2" key="1">
    <citation type="journal article" date="2019" name="Int. J. Syst. Evol. Microbiol.">
        <title>The Global Catalogue of Microorganisms (GCM) 10K type strain sequencing project: providing services to taxonomists for standard genome sequencing and annotation.</title>
        <authorList>
            <consortium name="The Broad Institute Genomics Platform"/>
            <consortium name="The Broad Institute Genome Sequencing Center for Infectious Disease"/>
            <person name="Wu L."/>
            <person name="Ma J."/>
        </authorList>
    </citation>
    <scope>NUCLEOTIDE SEQUENCE [LARGE SCALE GENOMIC DNA]</scope>
    <source>
        <strain evidence="2">JCM 16014</strain>
    </source>
</reference>
<comment type="caution">
    <text evidence="1">The sequence shown here is derived from an EMBL/GenBank/DDBJ whole genome shotgun (WGS) entry which is preliminary data.</text>
</comment>
<dbReference type="Pfam" id="PF05138">
    <property type="entry name" value="PaaA_PaaC"/>
    <property type="match status" value="1"/>
</dbReference>
<dbReference type="EMBL" id="BAAAQN010000014">
    <property type="protein sequence ID" value="GAA2028349.1"/>
    <property type="molecule type" value="Genomic_DNA"/>
</dbReference>
<dbReference type="NCBIfam" id="TIGR02158">
    <property type="entry name" value="PA_CoA_Oxy3"/>
    <property type="match status" value="1"/>
</dbReference>
<sequence length="250" mass="27524">MTTPVAQYALQLGDDALILSQRLSEWCAHAPELEEDVALANLALDLLGQARTLLTYAGSLEGRGRSEDDLAFLRTEREFRNVLLVEQPNGDFAMTIARQLYFATYQYELYAALCESTDAELAGLAAKAVKEVAYHRDHAVQWTLRLGDGTEESRRRMQEGVDQLWPYTAELFEADAVALELAGSGAAVDPRTLRPAWEASVAEVIEAATLTMPSGDWQPRGGRAGKHTEAFGLLLGEMQALHRQFPGAAW</sequence>
<dbReference type="PANTHER" id="PTHR30458">
    <property type="entry name" value="PHENYLACETIC ACID DEGRADATION PROTEIN PAA"/>
    <property type="match status" value="1"/>
</dbReference>
<dbReference type="Proteomes" id="UP001500751">
    <property type="component" value="Unassembled WGS sequence"/>
</dbReference>
<evidence type="ECO:0000313" key="2">
    <source>
        <dbReference type="Proteomes" id="UP001500751"/>
    </source>
</evidence>
<gene>
    <name evidence="1" type="primary">paaC</name>
    <name evidence="1" type="ORF">GCM10009839_29270</name>
</gene>
<organism evidence="1 2">
    <name type="scientific">Catenulispora yoronensis</name>
    <dbReference type="NCBI Taxonomy" id="450799"/>
    <lineage>
        <taxon>Bacteria</taxon>
        <taxon>Bacillati</taxon>
        <taxon>Actinomycetota</taxon>
        <taxon>Actinomycetes</taxon>
        <taxon>Catenulisporales</taxon>
        <taxon>Catenulisporaceae</taxon>
        <taxon>Catenulispora</taxon>
    </lineage>
</organism>
<dbReference type="InterPro" id="IPR011882">
    <property type="entry name" value="PaaC"/>
</dbReference>
<name>A0ABP5FL67_9ACTN</name>
<dbReference type="PIRSF" id="PIRSF037834">
    <property type="entry name" value="PA_CoA_Oase3"/>
    <property type="match status" value="1"/>
</dbReference>
<dbReference type="InterPro" id="IPR009078">
    <property type="entry name" value="Ferritin-like_SF"/>
</dbReference>
<dbReference type="InterPro" id="IPR012347">
    <property type="entry name" value="Ferritin-like"/>
</dbReference>
<protein>
    <submittedName>
        <fullName evidence="1">Phenylacetate-CoA oxygenase subunit PaaC</fullName>
    </submittedName>
</protein>
<dbReference type="InterPro" id="IPR052703">
    <property type="entry name" value="Aromatic_CoA_ox/epox"/>
</dbReference>
<dbReference type="SUPFAM" id="SSF47240">
    <property type="entry name" value="Ferritin-like"/>
    <property type="match status" value="1"/>
</dbReference>
<keyword evidence="2" id="KW-1185">Reference proteome</keyword>
<proteinExistence type="predicted"/>
<dbReference type="Gene3D" id="1.20.1260.10">
    <property type="match status" value="1"/>
</dbReference>